<keyword evidence="3" id="KW-1185">Reference proteome</keyword>
<dbReference type="InterPro" id="IPR024535">
    <property type="entry name" value="RHGA/B-epi-like_pectate_lyase"/>
</dbReference>
<proteinExistence type="predicted"/>
<dbReference type="Proteomes" id="UP001524547">
    <property type="component" value="Unassembled WGS sequence"/>
</dbReference>
<feature type="domain" description="Rhamnogalacturonase A/B/Epimerase-like pectate lyase" evidence="1">
    <location>
        <begin position="54"/>
        <end position="171"/>
    </location>
</feature>
<comment type="caution">
    <text evidence="2">The sequence shown here is derived from an EMBL/GenBank/DDBJ whole genome shotgun (WGS) entry which is preliminary data.</text>
</comment>
<name>A0ABT1VXE3_9PROT</name>
<evidence type="ECO:0000259" key="1">
    <source>
        <dbReference type="Pfam" id="PF12708"/>
    </source>
</evidence>
<organism evidence="2 3">
    <name type="scientific">Rhizosaccharibacter radicis</name>
    <dbReference type="NCBI Taxonomy" id="2782605"/>
    <lineage>
        <taxon>Bacteria</taxon>
        <taxon>Pseudomonadati</taxon>
        <taxon>Pseudomonadota</taxon>
        <taxon>Alphaproteobacteria</taxon>
        <taxon>Acetobacterales</taxon>
        <taxon>Acetobacteraceae</taxon>
        <taxon>Rhizosaccharibacter</taxon>
    </lineage>
</organism>
<gene>
    <name evidence="2" type="ORF">NFI88_09120</name>
</gene>
<dbReference type="SUPFAM" id="SSF51126">
    <property type="entry name" value="Pectin lyase-like"/>
    <property type="match status" value="1"/>
</dbReference>
<keyword evidence="2" id="KW-0378">Hydrolase</keyword>
<evidence type="ECO:0000313" key="2">
    <source>
        <dbReference type="EMBL" id="MCQ8240996.1"/>
    </source>
</evidence>
<reference evidence="2 3" key="1">
    <citation type="submission" date="2022-06" db="EMBL/GenBank/DDBJ databases">
        <title>Rhizosaccharibacter gen. nov. sp. nov. KSS12, endophytic bacteria isolated from sugarcane.</title>
        <authorList>
            <person name="Pitiwittayakul N."/>
        </authorList>
    </citation>
    <scope>NUCLEOTIDE SEQUENCE [LARGE SCALE GENOMIC DNA]</scope>
    <source>
        <strain evidence="2 3">KSS12</strain>
    </source>
</reference>
<sequence>MAGGVAPLDANGALSGQKIVNGTLNGTDVSRAMFQSGLAGSSQRYLSDKFVETIDVKDAGALGDGVSDDTAAINAAIAQVNARLAAGTGTALFLPPGAYSVGVLNPVIVPQGTTFGLFGSPGGTTIRERVAATTPILVQERKVGSQGGYYQITVRDLTVQLMSTTTGGNGVEIDGTPVSQGGGTLQPTVENVSCINNGAASAFWMSCVKVADAEHISVRRINDIAAGIGNGDPSQGTAVSIYTTPDAATANFSVDHHISDVTITGGFAAVRSDNHVEGLQIDHVTAVGSTYGLYAPAWMLSGGKYGVNYLTLTGSHLNTKVAGVYCEACASAKFSNDLMFADAPVAFASNAALPIDLSVFASGNTYAWAGIWCPNCASTSSSGDEFFGFKRGGQSSTAFRLSAVDLGAGVPALIGPTVIAGDMIQAMSSGPLQIDGAYQRVSIIGNTMKDTTVGLSQFAGSHAVMTGNVQDDAVADFGVQAGNAVVKQPLTLSGALTGTSATFSTNIVAQNAILPGAVILKDTNANTSLTLTGTGGALVVAGGLQAQAVTLTSNAGIVMPKMNNQQPVLQTGGDGRLNISTGASIRGDLGVGGLLQLASYTVSTLPGSCTAGQMVYVSDGRKNGEASGSGSGVPAICTLAAKGGSAVWSVVATGTTSVAN</sequence>
<dbReference type="GO" id="GO:0016787">
    <property type="term" value="F:hydrolase activity"/>
    <property type="evidence" value="ECO:0007669"/>
    <property type="project" value="UniProtKB-KW"/>
</dbReference>
<accession>A0ABT1VXE3</accession>
<dbReference type="InterPro" id="IPR012334">
    <property type="entry name" value="Pectin_lyas_fold"/>
</dbReference>
<dbReference type="InterPro" id="IPR011050">
    <property type="entry name" value="Pectin_lyase_fold/virulence"/>
</dbReference>
<evidence type="ECO:0000313" key="3">
    <source>
        <dbReference type="Proteomes" id="UP001524547"/>
    </source>
</evidence>
<dbReference type="Gene3D" id="2.160.20.10">
    <property type="entry name" value="Single-stranded right-handed beta-helix, Pectin lyase-like"/>
    <property type="match status" value="1"/>
</dbReference>
<protein>
    <submittedName>
        <fullName evidence="2">Glycoside hydrolase family 55 protein</fullName>
    </submittedName>
</protein>
<dbReference type="EMBL" id="JAMZEJ010000005">
    <property type="protein sequence ID" value="MCQ8240996.1"/>
    <property type="molecule type" value="Genomic_DNA"/>
</dbReference>
<dbReference type="Pfam" id="PF12708">
    <property type="entry name" value="Pect-lyase_RHGA_epim"/>
    <property type="match status" value="1"/>
</dbReference>
<dbReference type="RefSeq" id="WP_422919743.1">
    <property type="nucleotide sequence ID" value="NZ_JAMZEJ010000005.1"/>
</dbReference>